<reference evidence="2 3" key="1">
    <citation type="submission" date="2019-04" db="EMBL/GenBank/DDBJ databases">
        <title>Comparative genomics and transcriptomics to analyze fruiting body development in filamentous ascomycetes.</title>
        <authorList>
            <consortium name="DOE Joint Genome Institute"/>
            <person name="Lutkenhaus R."/>
            <person name="Traeger S."/>
            <person name="Breuer J."/>
            <person name="Kuo A."/>
            <person name="Lipzen A."/>
            <person name="Pangilinan J."/>
            <person name="Dilworth D."/>
            <person name="Sandor L."/>
            <person name="Poggeler S."/>
            <person name="Barry K."/>
            <person name="Grigoriev I.V."/>
            <person name="Nowrousian M."/>
        </authorList>
    </citation>
    <scope>NUCLEOTIDE SEQUENCE [LARGE SCALE GENOMIC DNA]</scope>
    <source>
        <strain evidence="2 3">CBS 389.68</strain>
    </source>
</reference>
<keyword evidence="3" id="KW-1185">Reference proteome</keyword>
<feature type="compositionally biased region" description="Basic residues" evidence="1">
    <location>
        <begin position="1"/>
        <end position="10"/>
    </location>
</feature>
<dbReference type="Proteomes" id="UP000298138">
    <property type="component" value="Unassembled WGS sequence"/>
</dbReference>
<gene>
    <name evidence="2" type="ORF">EX30DRAFT_207464</name>
</gene>
<proteinExistence type="predicted"/>
<dbReference type="EMBL" id="ML220156">
    <property type="protein sequence ID" value="TGZ77266.1"/>
    <property type="molecule type" value="Genomic_DNA"/>
</dbReference>
<evidence type="ECO:0000256" key="1">
    <source>
        <dbReference type="SAM" id="MobiDB-lite"/>
    </source>
</evidence>
<sequence>MERKNMKLRRFGWLWSNAAPPPSRLLRSDSISQHAHTVPDSEQQSIQDNPQEQKTQQKISQNKNDTTFNIKKILQTRSTDKTLRNSTPKKKKKKNKKKQRKLQPSAQR</sequence>
<protein>
    <submittedName>
        <fullName evidence="2">Uncharacterized protein</fullName>
    </submittedName>
</protein>
<accession>A0A4S2MJV6</accession>
<evidence type="ECO:0000313" key="2">
    <source>
        <dbReference type="EMBL" id="TGZ77266.1"/>
    </source>
</evidence>
<feature type="region of interest" description="Disordered" evidence="1">
    <location>
        <begin position="1"/>
        <end position="108"/>
    </location>
</feature>
<dbReference type="AlphaFoldDB" id="A0A4S2MJV6"/>
<dbReference type="InParanoid" id="A0A4S2MJV6"/>
<name>A0A4S2MJV6_9PEZI</name>
<organism evidence="2 3">
    <name type="scientific">Ascodesmis nigricans</name>
    <dbReference type="NCBI Taxonomy" id="341454"/>
    <lineage>
        <taxon>Eukaryota</taxon>
        <taxon>Fungi</taxon>
        <taxon>Dikarya</taxon>
        <taxon>Ascomycota</taxon>
        <taxon>Pezizomycotina</taxon>
        <taxon>Pezizomycetes</taxon>
        <taxon>Pezizales</taxon>
        <taxon>Ascodesmidaceae</taxon>
        <taxon>Ascodesmis</taxon>
    </lineage>
</organism>
<feature type="compositionally biased region" description="Basic residues" evidence="1">
    <location>
        <begin position="87"/>
        <end position="101"/>
    </location>
</feature>
<evidence type="ECO:0000313" key="3">
    <source>
        <dbReference type="Proteomes" id="UP000298138"/>
    </source>
</evidence>
<feature type="compositionally biased region" description="Polar residues" evidence="1">
    <location>
        <begin position="29"/>
        <end position="69"/>
    </location>
</feature>